<dbReference type="GO" id="GO:0043165">
    <property type="term" value="P:Gram-negative-bacterium-type cell outer membrane assembly"/>
    <property type="evidence" value="ECO:0007669"/>
    <property type="project" value="UniProtKB-UniRule"/>
</dbReference>
<evidence type="ECO:0000256" key="5">
    <source>
        <dbReference type="ARBA" id="ARBA00023136"/>
    </source>
</evidence>
<comment type="subcellular location">
    <subcellularLocation>
        <location evidence="6">Cell inner membrane</location>
        <topology evidence="6">Single-pass membrane protein</topology>
    </subcellularLocation>
</comment>
<evidence type="ECO:0000256" key="4">
    <source>
        <dbReference type="ARBA" id="ARBA00022989"/>
    </source>
</evidence>
<comment type="function">
    <text evidence="7">Required for the translocation of lipopolysaccharide (LPS) from the inner membrane to the outer membrane.</text>
</comment>
<dbReference type="AlphaFoldDB" id="A0A2D3T106"/>
<evidence type="ECO:0000313" key="9">
    <source>
        <dbReference type="Proteomes" id="UP000230008"/>
    </source>
</evidence>
<comment type="similarity">
    <text evidence="6 7">Belongs to the LptC family.</text>
</comment>
<feature type="transmembrane region" description="Helical" evidence="6">
    <location>
        <begin position="7"/>
        <end position="26"/>
    </location>
</feature>
<reference evidence="9" key="1">
    <citation type="submission" date="2016-10" db="EMBL/GenBank/DDBJ databases">
        <authorList>
            <person name="Chevignon G."/>
        </authorList>
    </citation>
    <scope>NUCLEOTIDE SEQUENCE [LARGE SCALE GENOMIC DNA]</scope>
    <source>
        <strain evidence="9">A2C</strain>
    </source>
</reference>
<keyword evidence="3 6" id="KW-0812">Transmembrane</keyword>
<dbReference type="Gene3D" id="2.60.450.10">
    <property type="entry name" value="Lipopolysaccharide (LPS) transport protein A like domain"/>
    <property type="match status" value="1"/>
</dbReference>
<evidence type="ECO:0000256" key="1">
    <source>
        <dbReference type="ARBA" id="ARBA00022475"/>
    </source>
</evidence>
<accession>A0A2D3T106</accession>
<keyword evidence="5 6" id="KW-0472">Membrane</keyword>
<dbReference type="RefSeq" id="WP_100103011.1">
    <property type="nucleotide sequence ID" value="NZ_CADIJJ010000017.1"/>
</dbReference>
<dbReference type="NCBIfam" id="TIGR04409">
    <property type="entry name" value="LptC_YrbK"/>
    <property type="match status" value="1"/>
</dbReference>
<dbReference type="PIRSF" id="PIRSF028513">
    <property type="entry name" value="LptC"/>
    <property type="match status" value="1"/>
</dbReference>
<organism evidence="8 9">
    <name type="scientific">Candidatus Williamhamiltonella defendens</name>
    <dbReference type="NCBI Taxonomy" id="138072"/>
    <lineage>
        <taxon>Bacteria</taxon>
        <taxon>Pseudomonadati</taxon>
        <taxon>Pseudomonadota</taxon>
        <taxon>Gammaproteobacteria</taxon>
        <taxon>Enterobacterales</taxon>
        <taxon>Enterobacteriaceae</taxon>
        <taxon>aphid secondary symbionts</taxon>
        <taxon>Candidatus Williamhamiltonella</taxon>
    </lineage>
</organism>
<evidence type="ECO:0000256" key="3">
    <source>
        <dbReference type="ARBA" id="ARBA00022692"/>
    </source>
</evidence>
<keyword evidence="2 6" id="KW-0997">Cell inner membrane</keyword>
<proteinExistence type="inferred from homology"/>
<evidence type="ECO:0000256" key="2">
    <source>
        <dbReference type="ARBA" id="ARBA00022519"/>
    </source>
</evidence>
<dbReference type="GO" id="GO:0015221">
    <property type="term" value="F:lipopolysaccharide transmembrane transporter activity"/>
    <property type="evidence" value="ECO:0007669"/>
    <property type="project" value="InterPro"/>
</dbReference>
<gene>
    <name evidence="6" type="primary">lptC</name>
    <name evidence="8" type="ORF">BJP41_02225</name>
</gene>
<dbReference type="PANTHER" id="PTHR37481">
    <property type="entry name" value="LIPOPOLYSACCHARIDE EXPORT SYSTEM PROTEIN LPTC"/>
    <property type="match status" value="1"/>
</dbReference>
<sequence>MSQKIKGAAFLFLSVIVIIFLSWNLLDYFDPDLKDSTITLGPNDPIYQAQEIRTDIYNLEGFLSYTITAQNAARYVHKKQAGDSNGPENITWFTKPVMVLFDDILQPDWSLKADKAKLTDDNKMLYLYVDVELTHLIQSSYLKKITTESAKINLVTQDISSNDSVNLYGVDFFSSGMKMRGNLRSKKANLVEKVKTNYEIQKENP</sequence>
<dbReference type="InterPro" id="IPR010664">
    <property type="entry name" value="LipoPS_assembly_LptC-rel"/>
</dbReference>
<dbReference type="Proteomes" id="UP000230008">
    <property type="component" value="Chromosome"/>
</dbReference>
<evidence type="ECO:0000256" key="7">
    <source>
        <dbReference type="PIRNR" id="PIRNR028513"/>
    </source>
</evidence>
<dbReference type="HAMAP" id="MF_01915">
    <property type="entry name" value="LPS_assembly_LptC"/>
    <property type="match status" value="1"/>
</dbReference>
<dbReference type="EMBL" id="CP017606">
    <property type="protein sequence ID" value="ATW29353.1"/>
    <property type="molecule type" value="Genomic_DNA"/>
</dbReference>
<dbReference type="GO" id="GO:0030288">
    <property type="term" value="C:outer membrane-bounded periplasmic space"/>
    <property type="evidence" value="ECO:0007669"/>
    <property type="project" value="TreeGrafter"/>
</dbReference>
<name>A0A2D3T106_9ENTR</name>
<dbReference type="InterPro" id="IPR026265">
    <property type="entry name" value="LptC"/>
</dbReference>
<evidence type="ECO:0000256" key="6">
    <source>
        <dbReference type="HAMAP-Rule" id="MF_01915"/>
    </source>
</evidence>
<comment type="function">
    <text evidence="6">Involved in the assembly of lipopolysaccharide (LPS). Required for the translocation of LPS from the inner membrane to the outer membrane. Facilitates the transfer of LPS from the inner membrane to the periplasmic protein LptA. Could be a docking site for LptA.</text>
</comment>
<reference evidence="9" key="2">
    <citation type="submission" date="2017-11" db="EMBL/GenBank/DDBJ databases">
        <title>PacBio sequencing of new strain of the secondary endosymbiont Candidatus Hamiltonella defensa.</title>
        <authorList>
            <person name="Strand M.R."/>
            <person name="Oliver K."/>
        </authorList>
    </citation>
    <scope>NUCLEOTIDE SEQUENCE [LARGE SCALE GENOMIC DNA]</scope>
    <source>
        <strain evidence="9">A2C</strain>
    </source>
</reference>
<dbReference type="PANTHER" id="PTHR37481:SF1">
    <property type="entry name" value="LIPOPOLYSACCHARIDE EXPORT SYSTEM PROTEIN LPTC"/>
    <property type="match status" value="1"/>
</dbReference>
<keyword evidence="1 6" id="KW-1003">Cell membrane</keyword>
<dbReference type="InterPro" id="IPR052363">
    <property type="entry name" value="LPS_export_LptC"/>
</dbReference>
<dbReference type="GO" id="GO:0017089">
    <property type="term" value="F:glycolipid transfer activity"/>
    <property type="evidence" value="ECO:0007669"/>
    <property type="project" value="TreeGrafter"/>
</dbReference>
<dbReference type="NCBIfam" id="NF008142">
    <property type="entry name" value="PRK10893.1"/>
    <property type="match status" value="1"/>
</dbReference>
<dbReference type="GO" id="GO:0005886">
    <property type="term" value="C:plasma membrane"/>
    <property type="evidence" value="ECO:0007669"/>
    <property type="project" value="UniProtKB-SubCell"/>
</dbReference>
<dbReference type="Pfam" id="PF06835">
    <property type="entry name" value="LptC"/>
    <property type="match status" value="1"/>
</dbReference>
<protein>
    <recommendedName>
        <fullName evidence="6 7">Lipopolysaccharide export system protein LptC</fullName>
    </recommendedName>
</protein>
<keyword evidence="4 6" id="KW-1133">Transmembrane helix</keyword>
<comment type="subunit">
    <text evidence="6">Component of the lipopolysaccharide transport and assembly complex. Interacts with LptA and the LptBFG transporter complex.</text>
</comment>
<evidence type="ECO:0000313" key="8">
    <source>
        <dbReference type="EMBL" id="ATW29353.1"/>
    </source>
</evidence>